<evidence type="ECO:0000256" key="1">
    <source>
        <dbReference type="SAM" id="MobiDB-lite"/>
    </source>
</evidence>
<name>A0A2C9LJ55_BIOGL</name>
<sequence length="470" mass="52163">MGSSVHNSHQLEISEDENKQSKQLTSVIRVQFKGHDTYTSEEILRSEMTVREEDTNCECSYYSAETSCDKKESCIRSTKNINQSVNQGDEINVQSIEGARHNVNSHYKSSGVQDVQNVSQTLHSYDVSQQIIKETFQRSESLEQQVQNIKNIDQCLGDSGVINSQVINNSSQSAFSNKQNVQYANNYLQKAGDSDASTQEILNTNQRLGQSEQSLQVAGNSNKVVGNSKACSQTLKATEQDVRSAEQCLQTAKNNEERAGNSYEFAQTIHNTTQVSGNTETSGQHVENTERVAGHSLLCSQIVTDTKQSIEKTEMSLQEVTNCRTVTGMSGTSVQSVLDTFQTARSSESLLQCVENVTKTEHQQSDTYHLSQTNTSNWNRGKAVEDDALSENDATCNSIEQITYEHLLNEHLFQDLCLIGNERPKVFQSIQSTVQRCDTSHTTQEANQIVQNSASNGNVIQIIGNTIQNI</sequence>
<reference evidence="2" key="1">
    <citation type="submission" date="2020-05" db="UniProtKB">
        <authorList>
            <consortium name="EnsemblMetazoa"/>
        </authorList>
    </citation>
    <scope>IDENTIFICATION</scope>
    <source>
        <strain evidence="2">BB02</strain>
    </source>
</reference>
<protein>
    <submittedName>
        <fullName evidence="2">Uncharacterized protein</fullName>
    </submittedName>
</protein>
<gene>
    <name evidence="2" type="primary">106066215</name>
</gene>
<dbReference type="VEuPathDB" id="VectorBase:BGLB031756"/>
<dbReference type="VEuPathDB" id="VectorBase:BGLAX_041593"/>
<accession>A0A2C9LJ55</accession>
<evidence type="ECO:0000313" key="2">
    <source>
        <dbReference type="EnsemblMetazoa" id="BGLB031756-PA"/>
    </source>
</evidence>
<dbReference type="KEGG" id="bgt:106066215"/>
<feature type="region of interest" description="Disordered" evidence="1">
    <location>
        <begin position="1"/>
        <end position="20"/>
    </location>
</feature>
<proteinExistence type="predicted"/>
<organism evidence="2 3">
    <name type="scientific">Biomphalaria glabrata</name>
    <name type="common">Bloodfluke planorb</name>
    <name type="synonym">Freshwater snail</name>
    <dbReference type="NCBI Taxonomy" id="6526"/>
    <lineage>
        <taxon>Eukaryota</taxon>
        <taxon>Metazoa</taxon>
        <taxon>Spiralia</taxon>
        <taxon>Lophotrochozoa</taxon>
        <taxon>Mollusca</taxon>
        <taxon>Gastropoda</taxon>
        <taxon>Heterobranchia</taxon>
        <taxon>Euthyneura</taxon>
        <taxon>Panpulmonata</taxon>
        <taxon>Hygrophila</taxon>
        <taxon>Lymnaeoidea</taxon>
        <taxon>Planorbidae</taxon>
        <taxon>Biomphalaria</taxon>
    </lineage>
</organism>
<feature type="compositionally biased region" description="Polar residues" evidence="1">
    <location>
        <begin position="1"/>
        <end position="11"/>
    </location>
</feature>
<dbReference type="Proteomes" id="UP000076420">
    <property type="component" value="Unassembled WGS sequence"/>
</dbReference>
<evidence type="ECO:0000313" key="3">
    <source>
        <dbReference type="Proteomes" id="UP000076420"/>
    </source>
</evidence>
<dbReference type="EnsemblMetazoa" id="BGLB031756-RA">
    <property type="protein sequence ID" value="BGLB031756-PA"/>
    <property type="gene ID" value="BGLB031756"/>
</dbReference>
<dbReference type="AlphaFoldDB" id="A0A2C9LJ55"/>